<evidence type="ECO:0000313" key="4">
    <source>
        <dbReference type="EnsemblPlants" id="MELO3C015400.2.1"/>
    </source>
</evidence>
<reference evidence="4" key="1">
    <citation type="submission" date="2023-03" db="UniProtKB">
        <authorList>
            <consortium name="EnsemblPlants"/>
        </authorList>
    </citation>
    <scope>IDENTIFICATION</scope>
</reference>
<dbReference type="AlphaFoldDB" id="A0A1S4DYE0"/>
<dbReference type="Pfam" id="PF04504">
    <property type="entry name" value="GeBP-like_DBD"/>
    <property type="match status" value="1"/>
</dbReference>
<evidence type="ECO:0000259" key="3">
    <source>
        <dbReference type="Pfam" id="PF04504"/>
    </source>
</evidence>
<evidence type="ECO:0000256" key="2">
    <source>
        <dbReference type="SAM" id="MobiDB-lite"/>
    </source>
</evidence>
<proteinExistence type="inferred from homology"/>
<comment type="similarity">
    <text evidence="1">Belongs to the GeBP family.</text>
</comment>
<protein>
    <recommendedName>
        <fullName evidence="3">Glabrous enhancer-binding protein-like DBD domain-containing protein</fullName>
    </recommendedName>
</protein>
<feature type="region of interest" description="Disordered" evidence="2">
    <location>
        <begin position="242"/>
        <end position="274"/>
    </location>
</feature>
<dbReference type="InterPro" id="IPR053932">
    <property type="entry name" value="GeBP-like_DBD"/>
</dbReference>
<accession>A0A1S4DYE0</accession>
<name>A0A1S4DYE0_CUCME</name>
<feature type="compositionally biased region" description="Acidic residues" evidence="2">
    <location>
        <begin position="9"/>
        <end position="35"/>
    </location>
</feature>
<dbReference type="PANTHER" id="PTHR31662">
    <property type="entry name" value="BNAANNG10740D PROTEIN-RELATED"/>
    <property type="match status" value="1"/>
</dbReference>
<dbReference type="Gramene" id="MELO3C015400.2.1">
    <property type="protein sequence ID" value="MELO3C015400.2.1"/>
    <property type="gene ID" value="MELO3C015400.2"/>
</dbReference>
<sequence length="403" mass="45208">MDPRNDAVFPDEDLEDDEESLDDDDDDEEEEELNDEPSPSTSSAGALPVPSVSATVTIATPPAVSVVPPPSIVSISSADLIRQRLETATAEPLTLQGEKKPLDESRKLFQRLWTDEDEIELLQGFLDYTMQRGTTHHHQNDTALFYDQIKSKLQLDFNKNQLVEKLRRLKKKYRNVIGKISSGKDFNFKSPHDQATFEISRKIWSNTGRIGVDDNALDDDEPAPTPYASYMDHRNEEMMANCAEKKPTPTPKSRKRSRPGSGIRMEAPRSSHENLNKEKNSIYHHHHNNNNANNNANNNENVNNVAVAGLIEETVKSCLSPLFKELLNTSMGGGLCGGRGFSGLALHPIPLNFSGASMNFSGGLEMADERWRKQQILELEVYSKRLELVQEQIKTALEDLRKV</sequence>
<dbReference type="GO" id="GO:0006355">
    <property type="term" value="P:regulation of DNA-templated transcription"/>
    <property type="evidence" value="ECO:0007669"/>
    <property type="project" value="InterPro"/>
</dbReference>
<dbReference type="eggNOG" id="ENOG502QUAW">
    <property type="taxonomic scope" value="Eukaryota"/>
</dbReference>
<dbReference type="PANTHER" id="PTHR31662:SF1">
    <property type="entry name" value="OS01G0249900 PROTEIN"/>
    <property type="match status" value="1"/>
</dbReference>
<dbReference type="InterPro" id="IPR007592">
    <property type="entry name" value="GEBP"/>
</dbReference>
<gene>
    <name evidence="4" type="primary">103492252</name>
</gene>
<feature type="region of interest" description="Disordered" evidence="2">
    <location>
        <begin position="1"/>
        <end position="49"/>
    </location>
</feature>
<dbReference type="EnsemblPlants" id="MELO3C015400.2.1">
    <property type="protein sequence ID" value="MELO3C015400.2.1"/>
    <property type="gene ID" value="MELO3C015400.2"/>
</dbReference>
<organism evidence="4">
    <name type="scientific">Cucumis melo</name>
    <name type="common">Muskmelon</name>
    <dbReference type="NCBI Taxonomy" id="3656"/>
    <lineage>
        <taxon>Eukaryota</taxon>
        <taxon>Viridiplantae</taxon>
        <taxon>Streptophyta</taxon>
        <taxon>Embryophyta</taxon>
        <taxon>Tracheophyta</taxon>
        <taxon>Spermatophyta</taxon>
        <taxon>Magnoliopsida</taxon>
        <taxon>eudicotyledons</taxon>
        <taxon>Gunneridae</taxon>
        <taxon>Pentapetalae</taxon>
        <taxon>rosids</taxon>
        <taxon>fabids</taxon>
        <taxon>Cucurbitales</taxon>
        <taxon>Cucurbitaceae</taxon>
        <taxon>Benincaseae</taxon>
        <taxon>Cucumis</taxon>
    </lineage>
</organism>
<evidence type="ECO:0000256" key="1">
    <source>
        <dbReference type="ARBA" id="ARBA00010820"/>
    </source>
</evidence>
<feature type="domain" description="Glabrous enhancer-binding protein-like DBD" evidence="3">
    <location>
        <begin position="109"/>
        <end position="205"/>
    </location>
</feature>
<dbReference type="GO" id="GO:0005634">
    <property type="term" value="C:nucleus"/>
    <property type="evidence" value="ECO:0007669"/>
    <property type="project" value="TreeGrafter"/>
</dbReference>